<dbReference type="EMBL" id="JSZA02000087">
    <property type="protein sequence ID" value="KHD05206.2"/>
    <property type="molecule type" value="Genomic_DNA"/>
</dbReference>
<gene>
    <name evidence="1" type="ORF">PN36_20285</name>
</gene>
<name>A0A0A6RN15_9GAMM</name>
<sequence>MAVRLQSSSVIPVSWIPDIYVNPSNNGNLQSSKYKDIDLAIRRTNQEFLIEFLKAYDIALEKRRRKNVQS</sequence>
<reference evidence="1 2" key="1">
    <citation type="journal article" date="2016" name="Front. Microbiol.">
        <title>Single-Cell (Meta-)Genomics of a Dimorphic Candidatus Thiomargarita nelsonii Reveals Genomic Plasticity.</title>
        <authorList>
            <person name="Flood B.E."/>
            <person name="Fliss P."/>
            <person name="Jones D.S."/>
            <person name="Dick G.J."/>
            <person name="Jain S."/>
            <person name="Kaster A.K."/>
            <person name="Winkel M."/>
            <person name="Mussmann M."/>
            <person name="Bailey J."/>
        </authorList>
    </citation>
    <scope>NUCLEOTIDE SEQUENCE [LARGE SCALE GENOMIC DNA]</scope>
    <source>
        <strain evidence="1">Hydrate Ridge</strain>
    </source>
</reference>
<keyword evidence="2" id="KW-1185">Reference proteome</keyword>
<dbReference type="Proteomes" id="UP000030428">
    <property type="component" value="Unassembled WGS sequence"/>
</dbReference>
<evidence type="ECO:0000313" key="2">
    <source>
        <dbReference type="Proteomes" id="UP000030428"/>
    </source>
</evidence>
<evidence type="ECO:0000313" key="1">
    <source>
        <dbReference type="EMBL" id="KHD05206.2"/>
    </source>
</evidence>
<accession>A0A0A6RN15</accession>
<organism evidence="1 2">
    <name type="scientific">Candidatus Thiomargarita nelsonii</name>
    <dbReference type="NCBI Taxonomy" id="1003181"/>
    <lineage>
        <taxon>Bacteria</taxon>
        <taxon>Pseudomonadati</taxon>
        <taxon>Pseudomonadota</taxon>
        <taxon>Gammaproteobacteria</taxon>
        <taxon>Thiotrichales</taxon>
        <taxon>Thiotrichaceae</taxon>
        <taxon>Thiomargarita</taxon>
    </lineage>
</organism>
<dbReference type="AlphaFoldDB" id="A0A0A6RN15"/>
<protein>
    <submittedName>
        <fullName evidence="1">Uncharacterized protein</fullName>
    </submittedName>
</protein>
<comment type="caution">
    <text evidence="1">The sequence shown here is derived from an EMBL/GenBank/DDBJ whole genome shotgun (WGS) entry which is preliminary data.</text>
</comment>
<proteinExistence type="predicted"/>